<feature type="binding site" evidence="6">
    <location>
        <position position="50"/>
    </location>
    <ligand>
        <name>Mg(2+)</name>
        <dbReference type="ChEBI" id="CHEBI:18420"/>
    </ligand>
</feature>
<dbReference type="SUPFAM" id="SSF52540">
    <property type="entry name" value="P-loop containing nucleoside triphosphate hydrolases"/>
    <property type="match status" value="1"/>
</dbReference>
<feature type="binding site" evidence="5">
    <location>
        <position position="72"/>
    </location>
    <ligand>
        <name>GTP</name>
        <dbReference type="ChEBI" id="CHEBI:37565"/>
    </ligand>
</feature>
<keyword evidence="4 5" id="KW-0342">GTP-binding</keyword>
<accession>A0A1I8ET71</accession>
<reference evidence="7 8" key="1">
    <citation type="submission" date="2016-11" db="UniProtKB">
        <authorList>
            <consortium name="WormBaseParasite"/>
        </authorList>
    </citation>
    <scope>IDENTIFICATION</scope>
    <source>
        <strain evidence="7 8">pt0022</strain>
    </source>
</reference>
<dbReference type="GO" id="GO:0046872">
    <property type="term" value="F:metal ion binding"/>
    <property type="evidence" value="ECO:0007669"/>
    <property type="project" value="UniProtKB-KW"/>
</dbReference>
<evidence type="ECO:0000313" key="8">
    <source>
        <dbReference type="WBParaSite" id="maker-PairedContig_4853-snap-gene-0.6-mRNA-1"/>
    </source>
</evidence>
<dbReference type="SMART" id="SM00178">
    <property type="entry name" value="SAR"/>
    <property type="match status" value="1"/>
</dbReference>
<dbReference type="Gene3D" id="3.40.50.300">
    <property type="entry name" value="P-loop containing nucleotide triphosphate hydrolases"/>
    <property type="match status" value="1"/>
</dbReference>
<organism evidence="8">
    <name type="scientific">Wuchereria bancrofti</name>
    <dbReference type="NCBI Taxonomy" id="6293"/>
    <lineage>
        <taxon>Eukaryota</taxon>
        <taxon>Metazoa</taxon>
        <taxon>Ecdysozoa</taxon>
        <taxon>Nematoda</taxon>
        <taxon>Chromadorea</taxon>
        <taxon>Rhabditida</taxon>
        <taxon>Spirurina</taxon>
        <taxon>Spiruromorpha</taxon>
        <taxon>Filarioidea</taxon>
        <taxon>Onchocercidae</taxon>
        <taxon>Wuchereria</taxon>
    </lineage>
</organism>
<dbReference type="PROSITE" id="PS51417">
    <property type="entry name" value="ARF"/>
    <property type="match status" value="1"/>
</dbReference>
<evidence type="ECO:0000256" key="1">
    <source>
        <dbReference type="ARBA" id="ARBA00010290"/>
    </source>
</evidence>
<dbReference type="InterPro" id="IPR027417">
    <property type="entry name" value="P-loop_NTPase"/>
</dbReference>
<dbReference type="GO" id="GO:0005525">
    <property type="term" value="F:GTP binding"/>
    <property type="evidence" value="ECO:0007669"/>
    <property type="project" value="UniProtKB-KW"/>
</dbReference>
<dbReference type="SMART" id="SM00177">
    <property type="entry name" value="ARF"/>
    <property type="match status" value="1"/>
</dbReference>
<evidence type="ECO:0000256" key="4">
    <source>
        <dbReference type="ARBA" id="ARBA00023134"/>
    </source>
</evidence>
<dbReference type="GO" id="GO:0003924">
    <property type="term" value="F:GTPase activity"/>
    <property type="evidence" value="ECO:0007669"/>
    <property type="project" value="InterPro"/>
</dbReference>
<dbReference type="NCBIfam" id="TIGR00231">
    <property type="entry name" value="small_GTP"/>
    <property type="match status" value="1"/>
</dbReference>
<evidence type="ECO:0000256" key="6">
    <source>
        <dbReference type="PIRSR" id="PIRSR606689-2"/>
    </source>
</evidence>
<dbReference type="InterPro" id="IPR005225">
    <property type="entry name" value="Small_GTP-bd"/>
</dbReference>
<dbReference type="WBParaSite" id="maker-PairedContig_4502-snap-gene-0.13-mRNA-1">
    <property type="protein sequence ID" value="maker-PairedContig_4502-snap-gene-0.13-mRNA-1"/>
    <property type="gene ID" value="maker-PairedContig_4502-snap-gene-0.13"/>
</dbReference>
<dbReference type="InterPro" id="IPR024156">
    <property type="entry name" value="Small_GTPase_ARF"/>
</dbReference>
<dbReference type="PANTHER" id="PTHR11711">
    <property type="entry name" value="ADP RIBOSYLATION FACTOR-RELATED"/>
    <property type="match status" value="1"/>
</dbReference>
<dbReference type="PRINTS" id="PR00328">
    <property type="entry name" value="SAR1GTPBP"/>
</dbReference>
<dbReference type="InterPro" id="IPR006689">
    <property type="entry name" value="Small_GTPase_ARF/SAR"/>
</dbReference>
<sequence length="244" mass="27561">MGLLSQISIALGVSRKQVNILMIGLDNSGKTTIINQMKKEEDRVTQVTPTIGYTTEKFIFNNTTFLVHDMSGQGKYRNLWENYYKEVDGVVFVIDSNDRLRIAVICDELRLLLDHTEFNRKKIPLVVFANKMDEKGAMTASEISDNIGLNSINNRNWRICATCAITGEGLKNGFQWLLENIRACTESKNRQLKATSVIKYDLTDKPATTIIPSSLKLKNPPENPIQSSFIHFNFNIKANATVQL</sequence>
<evidence type="ECO:0000256" key="3">
    <source>
        <dbReference type="ARBA" id="ARBA00022741"/>
    </source>
</evidence>
<feature type="binding site" evidence="5">
    <location>
        <begin position="130"/>
        <end position="133"/>
    </location>
    <ligand>
        <name>GTP</name>
        <dbReference type="ChEBI" id="CHEBI:37565"/>
    </ligand>
</feature>
<dbReference type="AlphaFoldDB" id="A0A1I8ET71"/>
<feature type="binding site" evidence="5">
    <location>
        <begin position="24"/>
        <end position="31"/>
    </location>
    <ligand>
        <name>GTP</name>
        <dbReference type="ChEBI" id="CHEBI:37565"/>
    </ligand>
</feature>
<dbReference type="STRING" id="6293.A0A1I8ET71"/>
<proteinExistence type="inferred from homology"/>
<dbReference type="PROSITE" id="PS51422">
    <property type="entry name" value="SAR1"/>
    <property type="match status" value="1"/>
</dbReference>
<dbReference type="WBParaSite" id="maker-PairedContig_4853-snap-gene-0.6-mRNA-1">
    <property type="protein sequence ID" value="maker-PairedContig_4853-snap-gene-0.6-mRNA-1"/>
    <property type="gene ID" value="maker-PairedContig_4853-snap-gene-0.6"/>
</dbReference>
<keyword evidence="6" id="KW-0479">Metal-binding</keyword>
<keyword evidence="6" id="KW-0460">Magnesium</keyword>
<evidence type="ECO:0000313" key="7">
    <source>
        <dbReference type="WBParaSite" id="maker-PairedContig_4502-snap-gene-0.13-mRNA-1"/>
    </source>
</evidence>
<name>A0A1I8ET71_WUCBA</name>
<feature type="binding site" evidence="6">
    <location>
        <position position="31"/>
    </location>
    <ligand>
        <name>Mg(2+)</name>
        <dbReference type="ChEBI" id="CHEBI:18420"/>
    </ligand>
</feature>
<protein>
    <recommendedName>
        <fullName evidence="2">ADP-ribosylation factor-like protein 6</fullName>
    </recommendedName>
</protein>
<evidence type="ECO:0000256" key="2">
    <source>
        <dbReference type="ARBA" id="ARBA00019766"/>
    </source>
</evidence>
<dbReference type="FunFam" id="3.40.50.300:FF:001166">
    <property type="entry name" value="ADP-ribosylation factor D"/>
    <property type="match status" value="1"/>
</dbReference>
<keyword evidence="3 5" id="KW-0547">Nucleotide-binding</keyword>
<comment type="similarity">
    <text evidence="1">Belongs to the small GTPase superfamily. Arf family.</text>
</comment>
<dbReference type="Pfam" id="PF00025">
    <property type="entry name" value="Arf"/>
    <property type="match status" value="1"/>
</dbReference>
<evidence type="ECO:0000256" key="5">
    <source>
        <dbReference type="PIRSR" id="PIRSR606689-1"/>
    </source>
</evidence>